<protein>
    <submittedName>
        <fullName evidence="1">Uncharacterized protein</fullName>
    </submittedName>
</protein>
<accession>A0A4S4FIB0</accession>
<dbReference type="SUPFAM" id="SSF52540">
    <property type="entry name" value="P-loop containing nucleoside triphosphate hydrolases"/>
    <property type="match status" value="1"/>
</dbReference>
<organism evidence="1 2">
    <name type="scientific">Naasia lichenicola</name>
    <dbReference type="NCBI Taxonomy" id="2565933"/>
    <lineage>
        <taxon>Bacteria</taxon>
        <taxon>Bacillati</taxon>
        <taxon>Actinomycetota</taxon>
        <taxon>Actinomycetes</taxon>
        <taxon>Micrococcales</taxon>
        <taxon>Microbacteriaceae</taxon>
        <taxon>Naasia</taxon>
    </lineage>
</organism>
<dbReference type="Proteomes" id="UP000309133">
    <property type="component" value="Unassembled WGS sequence"/>
</dbReference>
<evidence type="ECO:0000313" key="2">
    <source>
        <dbReference type="Proteomes" id="UP000309133"/>
    </source>
</evidence>
<gene>
    <name evidence="1" type="ORF">E6C64_15210</name>
</gene>
<name>A0A4S4FIB0_9MICO</name>
<keyword evidence="2" id="KW-1185">Reference proteome</keyword>
<dbReference type="InterPro" id="IPR059206">
    <property type="entry name" value="Sll1717-like"/>
</dbReference>
<dbReference type="RefSeq" id="WP_136428318.1">
    <property type="nucleotide sequence ID" value="NZ_SSSM01000005.1"/>
</dbReference>
<dbReference type="OrthoDB" id="9179688at2"/>
<proteinExistence type="predicted"/>
<reference evidence="1 2" key="1">
    <citation type="submission" date="2019-04" db="EMBL/GenBank/DDBJ databases">
        <authorList>
            <person name="Jiang L."/>
        </authorList>
    </citation>
    <scope>NUCLEOTIDE SEQUENCE [LARGE SCALE GENOMIC DNA]</scope>
    <source>
        <strain evidence="1 2">YIM 131853</strain>
    </source>
</reference>
<sequence length="503" mass="56109">MTNKQKRPAFRDLYFGKSDSKNELSGDRDDFVRSFIDLNRITDQVIAGEKTLVLGPKGTGKSALAWFLDASQHGQNYLCTVRDASDLPLADIPRLQTGQPAGTERTVAAWKFILLCNYLALLLTDQSCEIPNRVEVDRVTKLLRKYGFMGDTSGRAILDISNTTIEIPIPKIGTIYRRESSSTLNIYSLLPYLEDWAANARSANRHMLMLDGLDSIFLNDAKYDESLASLVQAAYTINQKLASVGATGSVVLLLRNDVFNRVSLVLPDSQKMRDDYAVELDWRVLSGAVGAQAPLIRLVNGKAARALSVAAIDVLSYFPASIELGGSQGSEPRFIERLQYFLNLTRHTPRDLLRLFEEIRKVEESGVFPSATPTLRRDVIREGVLQYATKYFTGAIRNEFAGYEQGPQEAQLALAALQNLKRQNFDRNLFAAGLAELGESRPEVVDRLLRLLFYAGAVGNTVSVRGGSYLQFYHRRDDSAVYLKGSFVLHNALCHAWTIPFTY</sequence>
<dbReference type="InterPro" id="IPR027417">
    <property type="entry name" value="P-loop_NTPase"/>
</dbReference>
<dbReference type="AlphaFoldDB" id="A0A4S4FIB0"/>
<dbReference type="NCBIfam" id="NF047389">
    <property type="entry name" value="ATPase_Sll1717"/>
    <property type="match status" value="1"/>
</dbReference>
<evidence type="ECO:0000313" key="1">
    <source>
        <dbReference type="EMBL" id="THG29989.1"/>
    </source>
</evidence>
<comment type="caution">
    <text evidence="1">The sequence shown here is derived from an EMBL/GenBank/DDBJ whole genome shotgun (WGS) entry which is preliminary data.</text>
</comment>
<dbReference type="EMBL" id="SSSM01000005">
    <property type="protein sequence ID" value="THG29989.1"/>
    <property type="molecule type" value="Genomic_DNA"/>
</dbReference>